<organism evidence="1 2">
    <name type="scientific">Candidatus Roizmanbacteria bacterium CG10_big_fil_rev_8_21_14_0_10_39_6</name>
    <dbReference type="NCBI Taxonomy" id="1974853"/>
    <lineage>
        <taxon>Bacteria</taxon>
        <taxon>Candidatus Roizmaniibacteriota</taxon>
    </lineage>
</organism>
<dbReference type="InterPro" id="IPR036388">
    <property type="entry name" value="WH-like_DNA-bd_sf"/>
</dbReference>
<dbReference type="GO" id="GO:0006355">
    <property type="term" value="P:regulation of DNA-templated transcription"/>
    <property type="evidence" value="ECO:0007669"/>
    <property type="project" value="InterPro"/>
</dbReference>
<gene>
    <name evidence="1" type="ORF">COU88_01655</name>
</gene>
<accession>A0A2M8KT02</accession>
<name>A0A2M8KT02_9BACT</name>
<dbReference type="AlphaFoldDB" id="A0A2M8KT02"/>
<comment type="caution">
    <text evidence="1">The sequence shown here is derived from an EMBL/GenBank/DDBJ whole genome shotgun (WGS) entry which is preliminary data.</text>
</comment>
<evidence type="ECO:0008006" key="3">
    <source>
        <dbReference type="Google" id="ProtNLM"/>
    </source>
</evidence>
<sequence>NGIHNFWINIGRYSDSSYIRVPKNIQIKLKKLLPLVSVQNTKTLASKKLQWKQIEKPFWRHVKRLAIQTPLTIHSLEVRITGYGTISSYVYNKNDKNHLVCYLRKDMSVAHLAEIILTALFRSTQKTLNVPWEATEGMVDILLTKSTLAKYCTNYKPTLYATNHTRRIHQTLSKKYVASLGLLFEKPFTVQKDTIYFLGKSLSPKLTKSQATILKFCIQNENSIVNYDMLGSLLWSSDEQFSLWAINKQLQRLEAKLQMNGVPNTMFRIVRGQGFVLTNI</sequence>
<dbReference type="Proteomes" id="UP000229554">
    <property type="component" value="Unassembled WGS sequence"/>
</dbReference>
<dbReference type="SUPFAM" id="SSF46894">
    <property type="entry name" value="C-terminal effector domain of the bipartite response regulators"/>
    <property type="match status" value="1"/>
</dbReference>
<evidence type="ECO:0000313" key="1">
    <source>
        <dbReference type="EMBL" id="PJE63046.1"/>
    </source>
</evidence>
<evidence type="ECO:0000313" key="2">
    <source>
        <dbReference type="Proteomes" id="UP000229554"/>
    </source>
</evidence>
<dbReference type="InterPro" id="IPR016032">
    <property type="entry name" value="Sig_transdc_resp-reg_C-effctor"/>
</dbReference>
<dbReference type="Gene3D" id="1.10.10.10">
    <property type="entry name" value="Winged helix-like DNA-binding domain superfamily/Winged helix DNA-binding domain"/>
    <property type="match status" value="1"/>
</dbReference>
<dbReference type="GO" id="GO:0003677">
    <property type="term" value="F:DNA binding"/>
    <property type="evidence" value="ECO:0007669"/>
    <property type="project" value="InterPro"/>
</dbReference>
<protein>
    <recommendedName>
        <fullName evidence="3">OmpR/PhoB-type domain-containing protein</fullName>
    </recommendedName>
</protein>
<proteinExistence type="predicted"/>
<reference evidence="2" key="1">
    <citation type="submission" date="2017-09" db="EMBL/GenBank/DDBJ databases">
        <title>Depth-based differentiation of microbial function through sediment-hosted aquifers and enrichment of novel symbionts in the deep terrestrial subsurface.</title>
        <authorList>
            <person name="Probst A.J."/>
            <person name="Ladd B."/>
            <person name="Jarett J.K."/>
            <person name="Geller-Mcgrath D.E."/>
            <person name="Sieber C.M.K."/>
            <person name="Emerson J.B."/>
            <person name="Anantharaman K."/>
            <person name="Thomas B.C."/>
            <person name="Malmstrom R."/>
            <person name="Stieglmeier M."/>
            <person name="Klingl A."/>
            <person name="Woyke T."/>
            <person name="Ryan C.M."/>
            <person name="Banfield J.F."/>
        </authorList>
    </citation>
    <scope>NUCLEOTIDE SEQUENCE [LARGE SCALE GENOMIC DNA]</scope>
</reference>
<feature type="non-terminal residue" evidence="1">
    <location>
        <position position="1"/>
    </location>
</feature>
<dbReference type="EMBL" id="PFED01000069">
    <property type="protein sequence ID" value="PJE63046.1"/>
    <property type="molecule type" value="Genomic_DNA"/>
</dbReference>